<dbReference type="AlphaFoldDB" id="A0A8U0HQ32"/>
<gene>
    <name evidence="2" type="ORF">M0R89_10465</name>
</gene>
<accession>A0A8U0HQ32</accession>
<reference evidence="2 3" key="1">
    <citation type="submission" date="2022-04" db="EMBL/GenBank/DDBJ databases">
        <title>Diverse halophilic archaea isolated from saline environments.</title>
        <authorList>
            <person name="Cui H.-L."/>
        </authorList>
    </citation>
    <scope>NUCLEOTIDE SEQUENCE [LARGE SCALE GENOMIC DNA]</scope>
    <source>
        <strain evidence="2 3">XZYJT49</strain>
    </source>
</reference>
<proteinExistence type="predicted"/>
<dbReference type="KEGG" id="halx:M0R89_10465"/>
<evidence type="ECO:0000313" key="2">
    <source>
        <dbReference type="EMBL" id="UPV72971.1"/>
    </source>
</evidence>
<feature type="transmembrane region" description="Helical" evidence="1">
    <location>
        <begin position="41"/>
        <end position="61"/>
    </location>
</feature>
<dbReference type="Proteomes" id="UP000830729">
    <property type="component" value="Chromosome"/>
</dbReference>
<keyword evidence="1" id="KW-0472">Membrane</keyword>
<dbReference type="GeneID" id="72185626"/>
<keyword evidence="3" id="KW-1185">Reference proteome</keyword>
<keyword evidence="1" id="KW-0812">Transmembrane</keyword>
<feature type="transmembrane region" description="Helical" evidence="1">
    <location>
        <begin position="7"/>
        <end position="29"/>
    </location>
</feature>
<dbReference type="RefSeq" id="WP_248649030.1">
    <property type="nucleotide sequence ID" value="NZ_CP096659.1"/>
</dbReference>
<name>A0A8U0HQ32_9EURY</name>
<dbReference type="EMBL" id="CP096659">
    <property type="protein sequence ID" value="UPV72971.1"/>
    <property type="molecule type" value="Genomic_DNA"/>
</dbReference>
<protein>
    <submittedName>
        <fullName evidence="2">Uncharacterized protein</fullName>
    </submittedName>
</protein>
<evidence type="ECO:0000256" key="1">
    <source>
        <dbReference type="SAM" id="Phobius"/>
    </source>
</evidence>
<keyword evidence="1" id="KW-1133">Transmembrane helix</keyword>
<organism evidence="2 3">
    <name type="scientific">Halorussus limi</name>
    <dbReference type="NCBI Taxonomy" id="2938695"/>
    <lineage>
        <taxon>Archaea</taxon>
        <taxon>Methanobacteriati</taxon>
        <taxon>Methanobacteriota</taxon>
        <taxon>Stenosarchaea group</taxon>
        <taxon>Halobacteria</taxon>
        <taxon>Halobacteriales</taxon>
        <taxon>Haladaptataceae</taxon>
        <taxon>Halorussus</taxon>
    </lineage>
</organism>
<sequence>MRAVAQLVGTAGIFGVAAGGVATLVLGIMTVGEAFENTGGGLPFVVFMFAVLVAFGGYIGGGD</sequence>
<evidence type="ECO:0000313" key="3">
    <source>
        <dbReference type="Proteomes" id="UP000830729"/>
    </source>
</evidence>